<gene>
    <name evidence="1" type="ORF">ASZ90_015745</name>
</gene>
<evidence type="ECO:0000313" key="1">
    <source>
        <dbReference type="EMBL" id="KUG14629.1"/>
    </source>
</evidence>
<sequence>MREDGAGRMMSPGCGQWLSLHSLSLLAGKKPLPIDPTVPQVPDGME</sequence>
<name>A0A0W8F180_9ZZZZ</name>
<dbReference type="AlphaFoldDB" id="A0A0W8F180"/>
<accession>A0A0W8F180</accession>
<reference evidence="1" key="1">
    <citation type="journal article" date="2015" name="Proc. Natl. Acad. Sci. U.S.A.">
        <title>Networks of energetic and metabolic interactions define dynamics in microbial communities.</title>
        <authorList>
            <person name="Embree M."/>
            <person name="Liu J.K."/>
            <person name="Al-Bassam M.M."/>
            <person name="Zengler K."/>
        </authorList>
    </citation>
    <scope>NUCLEOTIDE SEQUENCE</scope>
</reference>
<dbReference type="EMBL" id="LNQE01001637">
    <property type="protein sequence ID" value="KUG14629.1"/>
    <property type="molecule type" value="Genomic_DNA"/>
</dbReference>
<comment type="caution">
    <text evidence="1">The sequence shown here is derived from an EMBL/GenBank/DDBJ whole genome shotgun (WGS) entry which is preliminary data.</text>
</comment>
<protein>
    <submittedName>
        <fullName evidence="1">Uncharacterized protein</fullName>
    </submittedName>
</protein>
<proteinExistence type="predicted"/>
<organism evidence="1">
    <name type="scientific">hydrocarbon metagenome</name>
    <dbReference type="NCBI Taxonomy" id="938273"/>
    <lineage>
        <taxon>unclassified sequences</taxon>
        <taxon>metagenomes</taxon>
        <taxon>ecological metagenomes</taxon>
    </lineage>
</organism>